<sequence length="54" mass="6172">MRSTFLHVGSVLHLQSSRQGDKIRWCRRCLLIGCALRLGFASSLSSYSKKIFQE</sequence>
<organism evidence="1 2">
    <name type="scientific">Laccaria amethystina LaAM-08-1</name>
    <dbReference type="NCBI Taxonomy" id="1095629"/>
    <lineage>
        <taxon>Eukaryota</taxon>
        <taxon>Fungi</taxon>
        <taxon>Dikarya</taxon>
        <taxon>Basidiomycota</taxon>
        <taxon>Agaricomycotina</taxon>
        <taxon>Agaricomycetes</taxon>
        <taxon>Agaricomycetidae</taxon>
        <taxon>Agaricales</taxon>
        <taxon>Agaricineae</taxon>
        <taxon>Hydnangiaceae</taxon>
        <taxon>Laccaria</taxon>
    </lineage>
</organism>
<proteinExistence type="predicted"/>
<keyword evidence="2" id="KW-1185">Reference proteome</keyword>
<gene>
    <name evidence="1" type="ORF">K443DRAFT_334138</name>
</gene>
<dbReference type="HOGENOM" id="CLU_3050667_0_0_1"/>
<evidence type="ECO:0000313" key="1">
    <source>
        <dbReference type="EMBL" id="KIK05632.1"/>
    </source>
</evidence>
<dbReference type="EMBL" id="KN838558">
    <property type="protein sequence ID" value="KIK05632.1"/>
    <property type="molecule type" value="Genomic_DNA"/>
</dbReference>
<dbReference type="AlphaFoldDB" id="A0A0C9Y611"/>
<name>A0A0C9Y611_9AGAR</name>
<protein>
    <submittedName>
        <fullName evidence="1">Unplaced genomic scaffold K443scaffold_23, whole genome shotgun sequence</fullName>
    </submittedName>
</protein>
<evidence type="ECO:0000313" key="2">
    <source>
        <dbReference type="Proteomes" id="UP000054477"/>
    </source>
</evidence>
<reference evidence="1 2" key="1">
    <citation type="submission" date="2014-04" db="EMBL/GenBank/DDBJ databases">
        <authorList>
            <consortium name="DOE Joint Genome Institute"/>
            <person name="Kuo A."/>
            <person name="Kohler A."/>
            <person name="Nagy L.G."/>
            <person name="Floudas D."/>
            <person name="Copeland A."/>
            <person name="Barry K.W."/>
            <person name="Cichocki N."/>
            <person name="Veneault-Fourrey C."/>
            <person name="LaButti K."/>
            <person name="Lindquist E.A."/>
            <person name="Lipzen A."/>
            <person name="Lundell T."/>
            <person name="Morin E."/>
            <person name="Murat C."/>
            <person name="Sun H."/>
            <person name="Tunlid A."/>
            <person name="Henrissat B."/>
            <person name="Grigoriev I.V."/>
            <person name="Hibbett D.S."/>
            <person name="Martin F."/>
            <person name="Nordberg H.P."/>
            <person name="Cantor M.N."/>
            <person name="Hua S.X."/>
        </authorList>
    </citation>
    <scope>NUCLEOTIDE SEQUENCE [LARGE SCALE GENOMIC DNA]</scope>
    <source>
        <strain evidence="1 2">LaAM-08-1</strain>
    </source>
</reference>
<dbReference type="Proteomes" id="UP000054477">
    <property type="component" value="Unassembled WGS sequence"/>
</dbReference>
<reference evidence="2" key="2">
    <citation type="submission" date="2015-01" db="EMBL/GenBank/DDBJ databases">
        <title>Evolutionary Origins and Diversification of the Mycorrhizal Mutualists.</title>
        <authorList>
            <consortium name="DOE Joint Genome Institute"/>
            <consortium name="Mycorrhizal Genomics Consortium"/>
            <person name="Kohler A."/>
            <person name="Kuo A."/>
            <person name="Nagy L.G."/>
            <person name="Floudas D."/>
            <person name="Copeland A."/>
            <person name="Barry K.W."/>
            <person name="Cichocki N."/>
            <person name="Veneault-Fourrey C."/>
            <person name="LaButti K."/>
            <person name="Lindquist E.A."/>
            <person name="Lipzen A."/>
            <person name="Lundell T."/>
            <person name="Morin E."/>
            <person name="Murat C."/>
            <person name="Riley R."/>
            <person name="Ohm R."/>
            <person name="Sun H."/>
            <person name="Tunlid A."/>
            <person name="Henrissat B."/>
            <person name="Grigoriev I.V."/>
            <person name="Hibbett D.S."/>
            <person name="Martin F."/>
        </authorList>
    </citation>
    <scope>NUCLEOTIDE SEQUENCE [LARGE SCALE GENOMIC DNA]</scope>
    <source>
        <strain evidence="2">LaAM-08-1</strain>
    </source>
</reference>
<accession>A0A0C9Y611</accession>